<feature type="modified residue" description="N6-(pyridoxal phosphate)lysine" evidence="6">
    <location>
        <position position="339"/>
    </location>
</feature>
<evidence type="ECO:0000313" key="8">
    <source>
        <dbReference type="EnsemblPlants" id="Pp3c4_30790V3.3"/>
    </source>
</evidence>
<dbReference type="Gene3D" id="1.20.1340.10">
    <property type="entry name" value="dopa decarboxylase, N-terminal domain"/>
    <property type="match status" value="1"/>
</dbReference>
<dbReference type="InterPro" id="IPR015421">
    <property type="entry name" value="PyrdxlP-dep_Trfase_major"/>
</dbReference>
<dbReference type="FunFam" id="3.40.640.10:FF:000025">
    <property type="entry name" value="Histidine decarboxylase"/>
    <property type="match status" value="1"/>
</dbReference>
<dbReference type="RefSeq" id="XP_024372556.1">
    <property type="nucleotide sequence ID" value="XM_024516788.2"/>
</dbReference>
<dbReference type="AlphaFoldDB" id="A0A7I4FPK8"/>
<name>A0A7I4FPK8_PHYPA</name>
<evidence type="ECO:0000256" key="5">
    <source>
        <dbReference type="ARBA" id="ARBA00023239"/>
    </source>
</evidence>
<dbReference type="SUPFAM" id="SSF53383">
    <property type="entry name" value="PLP-dependent transferases"/>
    <property type="match status" value="1"/>
</dbReference>
<comment type="similarity">
    <text evidence="2 7">Belongs to the group II decarboxylase family.</text>
</comment>
<evidence type="ECO:0000256" key="4">
    <source>
        <dbReference type="ARBA" id="ARBA00022898"/>
    </source>
</evidence>
<evidence type="ECO:0000256" key="2">
    <source>
        <dbReference type="ARBA" id="ARBA00009533"/>
    </source>
</evidence>
<dbReference type="InterPro" id="IPR015424">
    <property type="entry name" value="PyrdxlP-dep_Trfase"/>
</dbReference>
<dbReference type="InterPro" id="IPR021115">
    <property type="entry name" value="Pyridoxal-P_BS"/>
</dbReference>
<dbReference type="GO" id="GO:0016831">
    <property type="term" value="F:carboxy-lyase activity"/>
    <property type="evidence" value="ECO:0000318"/>
    <property type="project" value="GO_Central"/>
</dbReference>
<keyword evidence="4 6" id="KW-0663">Pyridoxal phosphate</keyword>
<sequence>MGLVMRPLVLFKMVVTFGDDGGSEAGSRSSLTKPFDPEEFRKHAHRMVDFIADYHRDIENFPVQSQVEPGYLQKLLPENAPDEPESLDDILADVQSKIVPGVTHWQSPNFYGYYPSNGSTAGFLGEMLSGGFNIIGFSWITSPAATELEIIVMDWLGKLLKLPNEFLSSGKGGGVIQGTASEAVLVVMLAARKRAVEKLTKEQGISEFEALAKLVAYTSDQAHSCVNKASQIAGISIENLRLIPTDVSTNYAMSSKVLANTLANDVKAGLVPFFLCGVIGSTSSAAVDPLSELGDLAQEYGMWFHVDGAYAGNACICPEFRPYLNGVEKADSFDMNPHKWLLTNFDCSTLWVKNPSLLVDALSTNPVFLRNKQSDNNLVVDYKDWQIPLGRRFRSLKLWMVLRMYGSNGLRSYITNHCNLAKHFEELLRTDSRFEVVAPRVFSLVCFRLKSPANDADNSCSLSAKLVDALNSDGNILITNTVLGGRYTIRFTVGASRTELRHVDAAWKVIQQLASKLLKECSS</sequence>
<reference evidence="8" key="3">
    <citation type="submission" date="2020-12" db="UniProtKB">
        <authorList>
            <consortium name="EnsemblPlants"/>
        </authorList>
    </citation>
    <scope>IDENTIFICATION</scope>
</reference>
<dbReference type="OrthoDB" id="639767at2759"/>
<dbReference type="InParanoid" id="A0A7I4FPK8"/>
<dbReference type="CDD" id="cd06450">
    <property type="entry name" value="DOPA_deC_like"/>
    <property type="match status" value="1"/>
</dbReference>
<evidence type="ECO:0008006" key="10">
    <source>
        <dbReference type="Google" id="ProtNLM"/>
    </source>
</evidence>
<evidence type="ECO:0000313" key="9">
    <source>
        <dbReference type="Proteomes" id="UP000006727"/>
    </source>
</evidence>
<dbReference type="FunCoup" id="A0A7I4FPK8">
    <property type="interactions" value="160"/>
</dbReference>
<evidence type="ECO:0000256" key="1">
    <source>
        <dbReference type="ARBA" id="ARBA00001933"/>
    </source>
</evidence>
<evidence type="ECO:0000256" key="7">
    <source>
        <dbReference type="RuleBase" id="RU000382"/>
    </source>
</evidence>
<dbReference type="Gramene" id="Pp3c4_30790V3.3">
    <property type="protein sequence ID" value="Pp3c4_30790V3.3"/>
    <property type="gene ID" value="Pp3c4_30790"/>
</dbReference>
<proteinExistence type="inferred from homology"/>
<dbReference type="GO" id="GO:0030170">
    <property type="term" value="F:pyridoxal phosphate binding"/>
    <property type="evidence" value="ECO:0007669"/>
    <property type="project" value="InterPro"/>
</dbReference>
<dbReference type="EnsemblPlants" id="Pp3c4_30790V3.3">
    <property type="protein sequence ID" value="Pp3c4_30790V3.3"/>
    <property type="gene ID" value="Pp3c4_30790"/>
</dbReference>
<reference evidence="8 9" key="2">
    <citation type="journal article" date="2018" name="Plant J.">
        <title>The Physcomitrella patens chromosome-scale assembly reveals moss genome structure and evolution.</title>
        <authorList>
            <person name="Lang D."/>
            <person name="Ullrich K.K."/>
            <person name="Murat F."/>
            <person name="Fuchs J."/>
            <person name="Jenkins J."/>
            <person name="Haas F.B."/>
            <person name="Piednoel M."/>
            <person name="Gundlach H."/>
            <person name="Van Bel M."/>
            <person name="Meyberg R."/>
            <person name="Vives C."/>
            <person name="Morata J."/>
            <person name="Symeonidi A."/>
            <person name="Hiss M."/>
            <person name="Muchero W."/>
            <person name="Kamisugi Y."/>
            <person name="Saleh O."/>
            <person name="Blanc G."/>
            <person name="Decker E.L."/>
            <person name="van Gessel N."/>
            <person name="Grimwood J."/>
            <person name="Hayes R.D."/>
            <person name="Graham S.W."/>
            <person name="Gunter L.E."/>
            <person name="McDaniel S.F."/>
            <person name="Hoernstein S.N.W."/>
            <person name="Larsson A."/>
            <person name="Li F.W."/>
            <person name="Perroud P.F."/>
            <person name="Phillips J."/>
            <person name="Ranjan P."/>
            <person name="Rokshar D.S."/>
            <person name="Rothfels C.J."/>
            <person name="Schneider L."/>
            <person name="Shu S."/>
            <person name="Stevenson D.W."/>
            <person name="Thummler F."/>
            <person name="Tillich M."/>
            <person name="Villarreal Aguilar J.C."/>
            <person name="Widiez T."/>
            <person name="Wong G.K."/>
            <person name="Wymore A."/>
            <person name="Zhang Y."/>
            <person name="Zimmer A.D."/>
            <person name="Quatrano R.S."/>
            <person name="Mayer K.F.X."/>
            <person name="Goodstein D."/>
            <person name="Casacuberta J.M."/>
            <person name="Vandepoele K."/>
            <person name="Reski R."/>
            <person name="Cuming A.C."/>
            <person name="Tuskan G.A."/>
            <person name="Maumus F."/>
            <person name="Salse J."/>
            <person name="Schmutz J."/>
            <person name="Rensing S.A."/>
        </authorList>
    </citation>
    <scope>NUCLEOTIDE SEQUENCE [LARGE SCALE GENOMIC DNA]</scope>
    <source>
        <strain evidence="8 9">cv. Gransden 2004</strain>
    </source>
</reference>
<protein>
    <recommendedName>
        <fullName evidence="10">Tyrosine decarboxylase</fullName>
    </recommendedName>
</protein>
<dbReference type="GO" id="GO:0005737">
    <property type="term" value="C:cytoplasm"/>
    <property type="evidence" value="ECO:0000318"/>
    <property type="project" value="GO_Central"/>
</dbReference>
<dbReference type="GeneID" id="112280879"/>
<dbReference type="Gene3D" id="3.40.640.10">
    <property type="entry name" value="Type I PLP-dependent aspartate aminotransferase-like (Major domain)"/>
    <property type="match status" value="1"/>
</dbReference>
<reference evidence="8 9" key="1">
    <citation type="journal article" date="2008" name="Science">
        <title>The Physcomitrella genome reveals evolutionary insights into the conquest of land by plants.</title>
        <authorList>
            <person name="Rensing S."/>
            <person name="Lang D."/>
            <person name="Zimmer A."/>
            <person name="Terry A."/>
            <person name="Salamov A."/>
            <person name="Shapiro H."/>
            <person name="Nishiyama T."/>
            <person name="Perroud P.-F."/>
            <person name="Lindquist E."/>
            <person name="Kamisugi Y."/>
            <person name="Tanahashi T."/>
            <person name="Sakakibara K."/>
            <person name="Fujita T."/>
            <person name="Oishi K."/>
            <person name="Shin-I T."/>
            <person name="Kuroki Y."/>
            <person name="Toyoda A."/>
            <person name="Suzuki Y."/>
            <person name="Hashimoto A."/>
            <person name="Yamaguchi K."/>
            <person name="Sugano A."/>
            <person name="Kohara Y."/>
            <person name="Fujiyama A."/>
            <person name="Anterola A."/>
            <person name="Aoki S."/>
            <person name="Ashton N."/>
            <person name="Barbazuk W.B."/>
            <person name="Barker E."/>
            <person name="Bennetzen J."/>
            <person name="Bezanilla M."/>
            <person name="Blankenship R."/>
            <person name="Cho S.H."/>
            <person name="Dutcher S."/>
            <person name="Estelle M."/>
            <person name="Fawcett J.A."/>
            <person name="Gundlach H."/>
            <person name="Hanada K."/>
            <person name="Heyl A."/>
            <person name="Hicks K.A."/>
            <person name="Hugh J."/>
            <person name="Lohr M."/>
            <person name="Mayer K."/>
            <person name="Melkozernov A."/>
            <person name="Murata T."/>
            <person name="Nelson D."/>
            <person name="Pils B."/>
            <person name="Prigge M."/>
            <person name="Reiss B."/>
            <person name="Renner T."/>
            <person name="Rombauts S."/>
            <person name="Rushton P."/>
            <person name="Sanderfoot A."/>
            <person name="Schween G."/>
            <person name="Shiu S.-H."/>
            <person name="Stueber K."/>
            <person name="Theodoulou F.L."/>
            <person name="Tu H."/>
            <person name="Van de Peer Y."/>
            <person name="Verrier P.J."/>
            <person name="Waters E."/>
            <person name="Wood A."/>
            <person name="Yang L."/>
            <person name="Cove D."/>
            <person name="Cuming A."/>
            <person name="Hasebe M."/>
            <person name="Lucas S."/>
            <person name="Mishler D.B."/>
            <person name="Reski R."/>
            <person name="Grigoriev I."/>
            <person name="Quatrano R.S."/>
            <person name="Boore J.L."/>
        </authorList>
    </citation>
    <scope>NUCLEOTIDE SEQUENCE [LARGE SCALE GENOMIC DNA]</scope>
    <source>
        <strain evidence="8 9">cv. Gransden 2004</strain>
    </source>
</reference>
<dbReference type="InterPro" id="IPR010977">
    <property type="entry name" value="Aromatic_deC"/>
</dbReference>
<dbReference type="PANTHER" id="PTHR11999">
    <property type="entry name" value="GROUP II PYRIDOXAL-5-PHOSPHATE DECARBOXYLASE"/>
    <property type="match status" value="1"/>
</dbReference>
<evidence type="ECO:0000256" key="6">
    <source>
        <dbReference type="PIRSR" id="PIRSR602129-50"/>
    </source>
</evidence>
<gene>
    <name evidence="8" type="primary">LOC112280879</name>
</gene>
<dbReference type="PROSITE" id="PS00392">
    <property type="entry name" value="DDC_GAD_HDC_YDC"/>
    <property type="match status" value="1"/>
</dbReference>
<dbReference type="PRINTS" id="PR00800">
    <property type="entry name" value="YHDCRBOXLASE"/>
</dbReference>
<evidence type="ECO:0000256" key="3">
    <source>
        <dbReference type="ARBA" id="ARBA00022793"/>
    </source>
</evidence>
<keyword evidence="9" id="KW-1185">Reference proteome</keyword>
<accession>A0A7I4FPK8</accession>
<dbReference type="EMBL" id="ABEU02000004">
    <property type="status" value="NOT_ANNOTATED_CDS"/>
    <property type="molecule type" value="Genomic_DNA"/>
</dbReference>
<dbReference type="GO" id="GO:0019752">
    <property type="term" value="P:carboxylic acid metabolic process"/>
    <property type="evidence" value="ECO:0007669"/>
    <property type="project" value="InterPro"/>
</dbReference>
<dbReference type="Pfam" id="PF00282">
    <property type="entry name" value="Pyridoxal_deC"/>
    <property type="match status" value="1"/>
</dbReference>
<dbReference type="KEGG" id="ppp:112280879"/>
<organism evidence="8 9">
    <name type="scientific">Physcomitrium patens</name>
    <name type="common">Spreading-leaved earth moss</name>
    <name type="synonym">Physcomitrella patens</name>
    <dbReference type="NCBI Taxonomy" id="3218"/>
    <lineage>
        <taxon>Eukaryota</taxon>
        <taxon>Viridiplantae</taxon>
        <taxon>Streptophyta</taxon>
        <taxon>Embryophyta</taxon>
        <taxon>Bryophyta</taxon>
        <taxon>Bryophytina</taxon>
        <taxon>Bryopsida</taxon>
        <taxon>Funariidae</taxon>
        <taxon>Funariales</taxon>
        <taxon>Funariaceae</taxon>
        <taxon>Physcomitrium</taxon>
    </lineage>
</organism>
<dbReference type="InterPro" id="IPR002129">
    <property type="entry name" value="PyrdxlP-dep_de-COase"/>
</dbReference>
<keyword evidence="5 7" id="KW-0456">Lyase</keyword>
<keyword evidence="3" id="KW-0210">Decarboxylase</keyword>
<comment type="cofactor">
    <cofactor evidence="1 6 7">
        <name>pyridoxal 5'-phosphate</name>
        <dbReference type="ChEBI" id="CHEBI:597326"/>
    </cofactor>
</comment>
<dbReference type="GO" id="GO:0006520">
    <property type="term" value="P:amino acid metabolic process"/>
    <property type="evidence" value="ECO:0007669"/>
    <property type="project" value="InterPro"/>
</dbReference>
<dbReference type="PANTHER" id="PTHR11999:SF70">
    <property type="entry name" value="MIP05841P"/>
    <property type="match status" value="1"/>
</dbReference>
<dbReference type="Proteomes" id="UP000006727">
    <property type="component" value="Chromosome 4"/>
</dbReference>
<dbReference type="Gene3D" id="3.90.1150.10">
    <property type="entry name" value="Aspartate Aminotransferase, domain 1"/>
    <property type="match status" value="1"/>
</dbReference>
<dbReference type="InterPro" id="IPR015422">
    <property type="entry name" value="PyrdxlP-dep_Trfase_small"/>
</dbReference>
<dbReference type="FunFam" id="1.20.1340.10:FF:000001">
    <property type="entry name" value="Histidine decarboxylase"/>
    <property type="match status" value="1"/>
</dbReference>